<proteinExistence type="predicted"/>
<sequence>MIRDAQPARLRALLGVLREIDGDARVTADAADLMDCEPGALVLLLVLPIDLDWLNINRPIIAQRSLRLVLWTEAAVSDRLKFESPDLHDWVSHFIKCPPGVPQFAAEGLRIGARWWPGVAWRGGGLELALAELDIEVETLEPDSAFAGLVETLRANPAKSVCWVGVDSLRELWRVRWAVAEARHCGFCVLDNPRVSAPGWFPVDSRQYDLASALTQHDGMLEAGIEAEFEPEDSAGEEVLRDVGLLLHPGLRLRSLHESADVVAWRRKLVAAIRKQPNHAWSRHELAIFASLERDRRGWPSLTNGESQQRHFVEWSLRHEPSKDRRLGWMTAARLADIELSTHWTAGDTAWVDVDVVQFGNEIWSPPSREQWSKKWDWDSLPQFCQGVGWDAPFCIRAASIVLSNHIDDSTSLAQITPDLQAAVEGELGQDDAVRVQYVYMINISRALAGDPWSARDEIETLTEHAVQHPAYALPVYAAIRVLCGDYQASAEFLRKLSLEDPLQIRLYLEALLAAGQPKRAKAELQRLLAIDAEPREYLGPESNAKDLARELLLAQLQAY</sequence>
<gene>
    <name evidence="1" type="ORF">ENSA7_71210</name>
</gene>
<dbReference type="AlphaFoldDB" id="A0A2S9XTW1"/>
<name>A0A2S9XTW1_9BACT</name>
<reference evidence="1 2" key="1">
    <citation type="submission" date="2018-03" db="EMBL/GenBank/DDBJ databases">
        <title>Draft Genome Sequences of the Obligatory Marine Myxobacteria Enhygromyxa salina SWB007.</title>
        <authorList>
            <person name="Poehlein A."/>
            <person name="Moghaddam J.A."/>
            <person name="Harms H."/>
            <person name="Alanjari M."/>
            <person name="Koenig G.M."/>
            <person name="Daniel R."/>
            <person name="Schaeberle T.F."/>
        </authorList>
    </citation>
    <scope>NUCLEOTIDE SEQUENCE [LARGE SCALE GENOMIC DNA]</scope>
    <source>
        <strain evidence="1 2">SWB007</strain>
    </source>
</reference>
<accession>A0A2S9XTW1</accession>
<evidence type="ECO:0000313" key="1">
    <source>
        <dbReference type="EMBL" id="PRP96306.1"/>
    </source>
</evidence>
<organism evidence="1 2">
    <name type="scientific">Enhygromyxa salina</name>
    <dbReference type="NCBI Taxonomy" id="215803"/>
    <lineage>
        <taxon>Bacteria</taxon>
        <taxon>Pseudomonadati</taxon>
        <taxon>Myxococcota</taxon>
        <taxon>Polyangia</taxon>
        <taxon>Nannocystales</taxon>
        <taxon>Nannocystaceae</taxon>
        <taxon>Enhygromyxa</taxon>
    </lineage>
</organism>
<protein>
    <submittedName>
        <fullName evidence="1">Uncharacterized protein</fullName>
    </submittedName>
</protein>
<dbReference type="Proteomes" id="UP000238823">
    <property type="component" value="Unassembled WGS sequence"/>
</dbReference>
<dbReference type="EMBL" id="PVNL01000135">
    <property type="protein sequence ID" value="PRP96306.1"/>
    <property type="molecule type" value="Genomic_DNA"/>
</dbReference>
<comment type="caution">
    <text evidence="1">The sequence shown here is derived from an EMBL/GenBank/DDBJ whole genome shotgun (WGS) entry which is preliminary data.</text>
</comment>
<evidence type="ECO:0000313" key="2">
    <source>
        <dbReference type="Proteomes" id="UP000238823"/>
    </source>
</evidence>